<feature type="transmembrane region" description="Helical" evidence="6">
    <location>
        <begin position="20"/>
        <end position="38"/>
    </location>
</feature>
<evidence type="ECO:0000256" key="2">
    <source>
        <dbReference type="ARBA" id="ARBA00010617"/>
    </source>
</evidence>
<keyword evidence="6" id="KW-1133">Transmembrane helix</keyword>
<evidence type="ECO:0000256" key="3">
    <source>
        <dbReference type="ARBA" id="ARBA00022723"/>
    </source>
</evidence>
<evidence type="ECO:0000256" key="6">
    <source>
        <dbReference type="SAM" id="Phobius"/>
    </source>
</evidence>
<dbReference type="GO" id="GO:0005506">
    <property type="term" value="F:iron ion binding"/>
    <property type="evidence" value="ECO:0007669"/>
    <property type="project" value="InterPro"/>
</dbReference>
<dbReference type="STRING" id="97972.A0A2V1DR30"/>
<dbReference type="Pfam" id="PF00067">
    <property type="entry name" value="p450"/>
    <property type="match status" value="2"/>
</dbReference>
<protein>
    <submittedName>
        <fullName evidence="7">Cytochrome P450</fullName>
    </submittedName>
</protein>
<keyword evidence="6" id="KW-0472">Membrane</keyword>
<keyword evidence="3 5" id="KW-0479">Metal-binding</keyword>
<gene>
    <name evidence="7" type="ORF">DM02DRAFT_710223</name>
</gene>
<dbReference type="InterPro" id="IPR050121">
    <property type="entry name" value="Cytochrome_P450_monoxygenase"/>
</dbReference>
<dbReference type="EMBL" id="KZ805384">
    <property type="protein sequence ID" value="PVH99813.1"/>
    <property type="molecule type" value="Genomic_DNA"/>
</dbReference>
<evidence type="ECO:0000256" key="5">
    <source>
        <dbReference type="PIRSR" id="PIRSR602403-1"/>
    </source>
</evidence>
<dbReference type="GO" id="GO:0004497">
    <property type="term" value="F:monooxygenase activity"/>
    <property type="evidence" value="ECO:0007669"/>
    <property type="project" value="InterPro"/>
</dbReference>
<dbReference type="Proteomes" id="UP000244855">
    <property type="component" value="Unassembled WGS sequence"/>
</dbReference>
<dbReference type="PANTHER" id="PTHR24305">
    <property type="entry name" value="CYTOCHROME P450"/>
    <property type="match status" value="1"/>
</dbReference>
<sequence>MSFNIETINSTLADQVPPALFFAALSLIGVYAFYRWILLPKPLPGIPYDREAAKKVMGDIADLRTDPDGLAQWCSKKLGKLETPICQALMGPTQKPIVIVADVGDARDQMLGRSEFDRSVYIIDRVPLLGEFHLNLRTTEDWKLARQWSKDLLTPQYMNSVAHPAIELATNRLIELWEGRSRLAKGKAFDMDRDVKGLNIDIIMAFYFGDDMTDSILAREAAHVKQLDGSELAAGEHGSVVFPPAKLHDFCEGLIDISQKIANLYATPWPPALAGWWTRNVSPHFRKYFAEKEVFVRKLLAKAVQRAVKSEDPKIKSGIDHMVWREDKAAAKAGRAPKYGKQVFADEAYGVLVAGQHTTSAAIVWIFKYLADYPAIQAKLREEVQTVLSEATRESRVPTADEVAGSLKQLPYLRAVIEEMLRLRQAMLVPRDATCDTELLGCRIPKGTRLLLVCQGPDPSTLKTVDGKPVHAPRQYPGNGSKDMAAFDPDRWLVRKENGDVEFDGTSYPQLAFGGGVRGCWGRKLADLEMQIVTAMLVCKFDFLGVPEPLASHDASYDISYRPHKGYLNIRSRDL</sequence>
<dbReference type="AlphaFoldDB" id="A0A2V1DR30"/>
<keyword evidence="6" id="KW-0812">Transmembrane</keyword>
<name>A0A2V1DR30_9PLEO</name>
<dbReference type="InterPro" id="IPR036396">
    <property type="entry name" value="Cyt_P450_sf"/>
</dbReference>
<dbReference type="GO" id="GO:0016705">
    <property type="term" value="F:oxidoreductase activity, acting on paired donors, with incorporation or reduction of molecular oxygen"/>
    <property type="evidence" value="ECO:0007669"/>
    <property type="project" value="InterPro"/>
</dbReference>
<dbReference type="InterPro" id="IPR001128">
    <property type="entry name" value="Cyt_P450"/>
</dbReference>
<dbReference type="PANTHER" id="PTHR24305:SF232">
    <property type="entry name" value="P450, PUTATIVE (EUROFUNG)-RELATED"/>
    <property type="match status" value="1"/>
</dbReference>
<evidence type="ECO:0000256" key="4">
    <source>
        <dbReference type="ARBA" id="ARBA00023004"/>
    </source>
</evidence>
<dbReference type="PRINTS" id="PR00385">
    <property type="entry name" value="P450"/>
</dbReference>
<dbReference type="GO" id="GO:0020037">
    <property type="term" value="F:heme binding"/>
    <property type="evidence" value="ECO:0007669"/>
    <property type="project" value="InterPro"/>
</dbReference>
<keyword evidence="4 5" id="KW-0408">Iron</keyword>
<reference evidence="7 8" key="1">
    <citation type="journal article" date="2018" name="Sci. Rep.">
        <title>Comparative genomics provides insights into the lifestyle and reveals functional heterogeneity of dark septate endophytic fungi.</title>
        <authorList>
            <person name="Knapp D.G."/>
            <person name="Nemeth J.B."/>
            <person name="Barry K."/>
            <person name="Hainaut M."/>
            <person name="Henrissat B."/>
            <person name="Johnson J."/>
            <person name="Kuo A."/>
            <person name="Lim J.H.P."/>
            <person name="Lipzen A."/>
            <person name="Nolan M."/>
            <person name="Ohm R.A."/>
            <person name="Tamas L."/>
            <person name="Grigoriev I.V."/>
            <person name="Spatafora J.W."/>
            <person name="Nagy L.G."/>
            <person name="Kovacs G.M."/>
        </authorList>
    </citation>
    <scope>NUCLEOTIDE SEQUENCE [LARGE SCALE GENOMIC DNA]</scope>
    <source>
        <strain evidence="7 8">DSE2036</strain>
    </source>
</reference>
<feature type="binding site" description="axial binding residue" evidence="5">
    <location>
        <position position="520"/>
    </location>
    <ligand>
        <name>heme</name>
        <dbReference type="ChEBI" id="CHEBI:30413"/>
    </ligand>
    <ligandPart>
        <name>Fe</name>
        <dbReference type="ChEBI" id="CHEBI:18248"/>
    </ligandPart>
</feature>
<dbReference type="SUPFAM" id="SSF48264">
    <property type="entry name" value="Cytochrome P450"/>
    <property type="match status" value="1"/>
</dbReference>
<evidence type="ECO:0000313" key="8">
    <source>
        <dbReference type="Proteomes" id="UP000244855"/>
    </source>
</evidence>
<keyword evidence="8" id="KW-1185">Reference proteome</keyword>
<organism evidence="7 8">
    <name type="scientific">Periconia macrospinosa</name>
    <dbReference type="NCBI Taxonomy" id="97972"/>
    <lineage>
        <taxon>Eukaryota</taxon>
        <taxon>Fungi</taxon>
        <taxon>Dikarya</taxon>
        <taxon>Ascomycota</taxon>
        <taxon>Pezizomycotina</taxon>
        <taxon>Dothideomycetes</taxon>
        <taxon>Pleosporomycetidae</taxon>
        <taxon>Pleosporales</taxon>
        <taxon>Massarineae</taxon>
        <taxon>Periconiaceae</taxon>
        <taxon>Periconia</taxon>
    </lineage>
</organism>
<comment type="similarity">
    <text evidence="2">Belongs to the cytochrome P450 family.</text>
</comment>
<dbReference type="Gene3D" id="1.10.630.10">
    <property type="entry name" value="Cytochrome P450"/>
    <property type="match status" value="1"/>
</dbReference>
<comment type="cofactor">
    <cofactor evidence="1 5">
        <name>heme</name>
        <dbReference type="ChEBI" id="CHEBI:30413"/>
    </cofactor>
</comment>
<keyword evidence="5" id="KW-0349">Heme</keyword>
<dbReference type="InterPro" id="IPR002403">
    <property type="entry name" value="Cyt_P450_E_grp-IV"/>
</dbReference>
<evidence type="ECO:0000256" key="1">
    <source>
        <dbReference type="ARBA" id="ARBA00001971"/>
    </source>
</evidence>
<accession>A0A2V1DR30</accession>
<evidence type="ECO:0000313" key="7">
    <source>
        <dbReference type="EMBL" id="PVH99813.1"/>
    </source>
</evidence>
<proteinExistence type="inferred from homology"/>
<dbReference type="OrthoDB" id="1470350at2759"/>
<dbReference type="PRINTS" id="PR00465">
    <property type="entry name" value="EP450IV"/>
</dbReference>